<feature type="chain" id="PRO_5009535433" description="Peptidase M6-like domain-containing protein" evidence="1">
    <location>
        <begin position="29"/>
        <end position="570"/>
    </location>
</feature>
<name>A0A1F8F4V0_9BACT</name>
<evidence type="ECO:0000313" key="3">
    <source>
        <dbReference type="Proteomes" id="UP000178023"/>
    </source>
</evidence>
<gene>
    <name evidence="2" type="ORF">A2750_03260</name>
</gene>
<sequence>MKQTNATRLLLKSLIVIFLFLCATGAQADVLNQNEQFFVNSKYDRLSRSILTATLRVVGDYAYFYVEDRYWNIISETGKAKLLNRVKELAAEFDSIIYPREIQFWGPEPNPGIDNDPRVTILVEDLLNTNGGYFETANEYPRTIVPESNQREMVAISARSDDWDKYFLAHEFQHLISYNQKELMNNVSEARWLNELRSEYSIDLAGYYSQPSEYLQNRMDFFLKNPSDSLTEWPNVPLDYGVAVVFGQYLKEQYGPEILRETMGFALAGIQSLDRFFASHNFPERFGDVFGNWMVANFINDTSVDRRYGYIKSDFQTIRVLPDWQVTITNPLSFNSSFILKNWQPAWKKYDLSYIPPLFHPSFEFKTSSEQRFLGVLLVFYKDGQYKTYPFETKNGYAKKTISNNQDNPVDEAILMITNGAGDNSDAEISVVPVEVVLSFSEKIIQEAQESAEEKPEDGALIKKKNEPDIYVINGRYKRYLSPEVIRLYGHLDSQKTVEVSPEVFNSYQISNYAKNINDEKVYAVWADGTKHWLDMSGEYFIQSGRDFGAVFVVNDSEINYYKTGESITR</sequence>
<comment type="caution">
    <text evidence="2">The sequence shown here is derived from an EMBL/GenBank/DDBJ whole genome shotgun (WGS) entry which is preliminary data.</text>
</comment>
<organism evidence="2 3">
    <name type="scientific">Candidatus Yanofskybacteria bacterium RIFCSPHIGHO2_01_FULL_45_42</name>
    <dbReference type="NCBI Taxonomy" id="1802671"/>
    <lineage>
        <taxon>Bacteria</taxon>
        <taxon>Candidatus Yanofskyibacteriota</taxon>
    </lineage>
</organism>
<keyword evidence="1" id="KW-0732">Signal</keyword>
<reference evidence="2 3" key="1">
    <citation type="journal article" date="2016" name="Nat. Commun.">
        <title>Thousands of microbial genomes shed light on interconnected biogeochemical processes in an aquifer system.</title>
        <authorList>
            <person name="Anantharaman K."/>
            <person name="Brown C.T."/>
            <person name="Hug L.A."/>
            <person name="Sharon I."/>
            <person name="Castelle C.J."/>
            <person name="Probst A.J."/>
            <person name="Thomas B.C."/>
            <person name="Singh A."/>
            <person name="Wilkins M.J."/>
            <person name="Karaoz U."/>
            <person name="Brodie E.L."/>
            <person name="Williams K.H."/>
            <person name="Hubbard S.S."/>
            <person name="Banfield J.F."/>
        </authorList>
    </citation>
    <scope>NUCLEOTIDE SEQUENCE [LARGE SCALE GENOMIC DNA]</scope>
</reference>
<evidence type="ECO:0000313" key="2">
    <source>
        <dbReference type="EMBL" id="OGN08153.1"/>
    </source>
</evidence>
<accession>A0A1F8F4V0</accession>
<dbReference type="AlphaFoldDB" id="A0A1F8F4V0"/>
<protein>
    <recommendedName>
        <fullName evidence="4">Peptidase M6-like domain-containing protein</fullName>
    </recommendedName>
</protein>
<dbReference type="Proteomes" id="UP000178023">
    <property type="component" value="Unassembled WGS sequence"/>
</dbReference>
<evidence type="ECO:0008006" key="4">
    <source>
        <dbReference type="Google" id="ProtNLM"/>
    </source>
</evidence>
<proteinExistence type="predicted"/>
<feature type="signal peptide" evidence="1">
    <location>
        <begin position="1"/>
        <end position="28"/>
    </location>
</feature>
<evidence type="ECO:0000256" key="1">
    <source>
        <dbReference type="SAM" id="SignalP"/>
    </source>
</evidence>
<dbReference type="EMBL" id="MGJL01000010">
    <property type="protein sequence ID" value="OGN08153.1"/>
    <property type="molecule type" value="Genomic_DNA"/>
</dbReference>